<dbReference type="EMBL" id="CM018042">
    <property type="protein sequence ID" value="KAA8532748.1"/>
    <property type="molecule type" value="Genomic_DNA"/>
</dbReference>
<evidence type="ECO:0000313" key="2">
    <source>
        <dbReference type="EMBL" id="KAA8532748.1"/>
    </source>
</evidence>
<reference evidence="2 3" key="1">
    <citation type="submission" date="2019-09" db="EMBL/GenBank/DDBJ databases">
        <title>A chromosome-level genome assembly of the Chinese tupelo Nyssa sinensis.</title>
        <authorList>
            <person name="Yang X."/>
            <person name="Kang M."/>
            <person name="Yang Y."/>
            <person name="Xiong H."/>
            <person name="Wang M."/>
            <person name="Zhang Z."/>
            <person name="Wang Z."/>
            <person name="Wu H."/>
            <person name="Ma T."/>
            <person name="Liu J."/>
            <person name="Xi Z."/>
        </authorList>
    </citation>
    <scope>NUCLEOTIDE SEQUENCE [LARGE SCALE GENOMIC DNA]</scope>
    <source>
        <strain evidence="2">J267</strain>
        <tissue evidence="2">Leaf</tissue>
    </source>
</reference>
<evidence type="ECO:0000313" key="3">
    <source>
        <dbReference type="Proteomes" id="UP000325577"/>
    </source>
</evidence>
<accession>A0A5J5AR85</accession>
<evidence type="ECO:0000256" key="1">
    <source>
        <dbReference type="SAM" id="MobiDB-lite"/>
    </source>
</evidence>
<feature type="region of interest" description="Disordered" evidence="1">
    <location>
        <begin position="192"/>
        <end position="216"/>
    </location>
</feature>
<gene>
    <name evidence="2" type="ORF">F0562_032781</name>
</gene>
<dbReference type="PANTHER" id="PTHR33237">
    <property type="entry name" value="F2P16.13 PROTEIN-RELATED"/>
    <property type="match status" value="1"/>
</dbReference>
<dbReference type="OrthoDB" id="755532at2759"/>
<keyword evidence="3" id="KW-1185">Reference proteome</keyword>
<name>A0A5J5AR85_9ASTE</name>
<dbReference type="PANTHER" id="PTHR33237:SF46">
    <property type="entry name" value="OS01G0606100 PROTEIN"/>
    <property type="match status" value="1"/>
</dbReference>
<protein>
    <submittedName>
        <fullName evidence="2">Uncharacterized protein</fullName>
    </submittedName>
</protein>
<feature type="compositionally biased region" description="Low complexity" evidence="1">
    <location>
        <begin position="199"/>
        <end position="210"/>
    </location>
</feature>
<proteinExistence type="predicted"/>
<sequence>MINNTIISSHHSSLSRHHPSINRKVLPSTFDFTPFLKHRDHQHHRKLSTDMHEPPEPAAGSEIDPRYGVEKRLVPTVSALVALCAKHGRKVSRRNYYASETADDHHSKVPPRSPLRSPKQLITTISNGAIPFIYSRKPADDQSEEADTGKKISGEGFGEDGLWQKTILMGEKCQPPEFPGVIYYDSCGNQISELPPRSPRASPLPSFSFPVVNDEP</sequence>
<feature type="region of interest" description="Disordered" evidence="1">
    <location>
        <begin position="1"/>
        <end position="20"/>
    </location>
</feature>
<dbReference type="AlphaFoldDB" id="A0A5J5AR85"/>
<feature type="region of interest" description="Disordered" evidence="1">
    <location>
        <begin position="41"/>
        <end position="63"/>
    </location>
</feature>
<dbReference type="Proteomes" id="UP000325577">
    <property type="component" value="Linkage Group LG19"/>
</dbReference>
<feature type="region of interest" description="Disordered" evidence="1">
    <location>
        <begin position="99"/>
        <end position="119"/>
    </location>
</feature>
<organism evidence="2 3">
    <name type="scientific">Nyssa sinensis</name>
    <dbReference type="NCBI Taxonomy" id="561372"/>
    <lineage>
        <taxon>Eukaryota</taxon>
        <taxon>Viridiplantae</taxon>
        <taxon>Streptophyta</taxon>
        <taxon>Embryophyta</taxon>
        <taxon>Tracheophyta</taxon>
        <taxon>Spermatophyta</taxon>
        <taxon>Magnoliopsida</taxon>
        <taxon>eudicotyledons</taxon>
        <taxon>Gunneridae</taxon>
        <taxon>Pentapetalae</taxon>
        <taxon>asterids</taxon>
        <taxon>Cornales</taxon>
        <taxon>Nyssaceae</taxon>
        <taxon>Nyssa</taxon>
    </lineage>
</organism>